<proteinExistence type="predicted"/>
<organism evidence="2 3">
    <name type="scientific">Candidatus Magasanikbacteria bacterium CG10_big_fil_rev_8_21_14_0_10_38_6</name>
    <dbReference type="NCBI Taxonomy" id="1974647"/>
    <lineage>
        <taxon>Bacteria</taxon>
        <taxon>Candidatus Magasanikiibacteriota</taxon>
    </lineage>
</organism>
<accession>A0A2M6P1R7</accession>
<evidence type="ECO:0000313" key="3">
    <source>
        <dbReference type="Proteomes" id="UP000228528"/>
    </source>
</evidence>
<dbReference type="Proteomes" id="UP000228528">
    <property type="component" value="Unassembled WGS sequence"/>
</dbReference>
<evidence type="ECO:0000313" key="2">
    <source>
        <dbReference type="EMBL" id="PIR77641.1"/>
    </source>
</evidence>
<dbReference type="Pfam" id="PF08308">
    <property type="entry name" value="PEGA"/>
    <property type="match status" value="1"/>
</dbReference>
<reference evidence="3" key="1">
    <citation type="submission" date="2017-09" db="EMBL/GenBank/DDBJ databases">
        <title>Depth-based differentiation of microbial function through sediment-hosted aquifers and enrichment of novel symbionts in the deep terrestrial subsurface.</title>
        <authorList>
            <person name="Probst A.J."/>
            <person name="Ladd B."/>
            <person name="Jarett J.K."/>
            <person name="Geller-Mcgrath D.E."/>
            <person name="Sieber C.M.K."/>
            <person name="Emerson J.B."/>
            <person name="Anantharaman K."/>
            <person name="Thomas B.C."/>
            <person name="Malmstrom R."/>
            <person name="Stieglmeier M."/>
            <person name="Klingl A."/>
            <person name="Woyke T."/>
            <person name="Ryan C.M."/>
            <person name="Banfield J.F."/>
        </authorList>
    </citation>
    <scope>NUCLEOTIDE SEQUENCE [LARGE SCALE GENOMIC DNA]</scope>
</reference>
<dbReference type="InterPro" id="IPR011047">
    <property type="entry name" value="Quinoprotein_ADH-like_sf"/>
</dbReference>
<name>A0A2M6P1R7_9BACT</name>
<evidence type="ECO:0000259" key="1">
    <source>
        <dbReference type="Pfam" id="PF08308"/>
    </source>
</evidence>
<comment type="caution">
    <text evidence="2">The sequence shown here is derived from an EMBL/GenBank/DDBJ whole genome shotgun (WGS) entry which is preliminary data.</text>
</comment>
<protein>
    <recommendedName>
        <fullName evidence="1">PEGA domain-containing protein</fullName>
    </recommendedName>
</protein>
<gene>
    <name evidence="2" type="ORF">COU30_01340</name>
</gene>
<feature type="domain" description="PEGA" evidence="1">
    <location>
        <begin position="34"/>
        <end position="95"/>
    </location>
</feature>
<dbReference type="EMBL" id="PFBW01000058">
    <property type="protein sequence ID" value="PIR77641.1"/>
    <property type="molecule type" value="Genomic_DNA"/>
</dbReference>
<dbReference type="InterPro" id="IPR013229">
    <property type="entry name" value="PEGA"/>
</dbReference>
<dbReference type="SUPFAM" id="SSF50998">
    <property type="entry name" value="Quinoprotein alcohol dehydrogenase-like"/>
    <property type="match status" value="1"/>
</dbReference>
<sequence length="426" mass="48882">AFWVMLFLVAAPLTILYTAGYRYDFVNHAIRQTGVISVDVQPKDASVFINNVPIKKTIPLRLTNRAPGNYLLRVSRDGYRDWEKTIIVDSNKTTFIRNISLFKDSLPYPFLTDAYFSITALYPGVFNDSLLFSTEDDGIYELYRLSLKEDPPQPSLLLRQSFASAPHISWSQRADLFLVDMTDLGGRLFVFDNNEQRVSIDGPLSSPAQWHDRYGLVVALDGSLFSMQPTKELTRLPYTPTSSIWYLDAGEQLWEYNAISNRIEQFDQQGQLLVSMELPQEFTVTSFLDVNDHRILLQTPTGILLFSLSDDHSIQTFANMQSMYNRQTNEWLLWSETELWSIFADGTFALIERTGEPLHSVHPLDEHGQLLLHKGDKLEVYNPGYQVRDTLFENADIEHIAVDILGKRIFILGTIAEKRDLFVLEY</sequence>
<feature type="non-terminal residue" evidence="2">
    <location>
        <position position="1"/>
    </location>
</feature>
<dbReference type="AlphaFoldDB" id="A0A2M6P1R7"/>